<accession>A0A8X7VYR9</accession>
<protein>
    <submittedName>
        <fullName evidence="2">Uncharacterized protein</fullName>
    </submittedName>
</protein>
<evidence type="ECO:0000313" key="2">
    <source>
        <dbReference type="EMBL" id="KAG2320044.1"/>
    </source>
</evidence>
<evidence type="ECO:0000256" key="1">
    <source>
        <dbReference type="SAM" id="MobiDB-lite"/>
    </source>
</evidence>
<sequence>MDLRVNVLVSGLDALNVSSNKDASSRTSDLGEARNPGTTGEDAENRIRVFKKKIRQTEAPQDLKPEQLEKFSKLEEWRQELKALEDKEA</sequence>
<reference evidence="2 3" key="1">
    <citation type="submission" date="2020-02" db="EMBL/GenBank/DDBJ databases">
        <authorList>
            <person name="Ma Q."/>
            <person name="Huang Y."/>
            <person name="Song X."/>
            <person name="Pei D."/>
        </authorList>
    </citation>
    <scope>NUCLEOTIDE SEQUENCE [LARGE SCALE GENOMIC DNA]</scope>
    <source>
        <strain evidence="2">Sxm20200214</strain>
        <tissue evidence="2">Leaf</tissue>
    </source>
</reference>
<evidence type="ECO:0000313" key="3">
    <source>
        <dbReference type="Proteomes" id="UP000886595"/>
    </source>
</evidence>
<proteinExistence type="predicted"/>
<name>A0A8X7VYR9_BRACI</name>
<organism evidence="2 3">
    <name type="scientific">Brassica carinata</name>
    <name type="common">Ethiopian mustard</name>
    <name type="synonym">Abyssinian cabbage</name>
    <dbReference type="NCBI Taxonomy" id="52824"/>
    <lineage>
        <taxon>Eukaryota</taxon>
        <taxon>Viridiplantae</taxon>
        <taxon>Streptophyta</taxon>
        <taxon>Embryophyta</taxon>
        <taxon>Tracheophyta</taxon>
        <taxon>Spermatophyta</taxon>
        <taxon>Magnoliopsida</taxon>
        <taxon>eudicotyledons</taxon>
        <taxon>Gunneridae</taxon>
        <taxon>Pentapetalae</taxon>
        <taxon>rosids</taxon>
        <taxon>malvids</taxon>
        <taxon>Brassicales</taxon>
        <taxon>Brassicaceae</taxon>
        <taxon>Brassiceae</taxon>
        <taxon>Brassica</taxon>
    </lineage>
</organism>
<comment type="caution">
    <text evidence="2">The sequence shown here is derived from an EMBL/GenBank/DDBJ whole genome shotgun (WGS) entry which is preliminary data.</text>
</comment>
<dbReference type="EMBL" id="JAAMPC010000003">
    <property type="protein sequence ID" value="KAG2320044.1"/>
    <property type="molecule type" value="Genomic_DNA"/>
</dbReference>
<dbReference type="Proteomes" id="UP000886595">
    <property type="component" value="Unassembled WGS sequence"/>
</dbReference>
<keyword evidence="3" id="KW-1185">Reference proteome</keyword>
<gene>
    <name evidence="2" type="ORF">Bca52824_013257</name>
</gene>
<dbReference type="OrthoDB" id="21625at2759"/>
<feature type="region of interest" description="Disordered" evidence="1">
    <location>
        <begin position="16"/>
        <end position="46"/>
    </location>
</feature>
<feature type="compositionally biased region" description="Polar residues" evidence="1">
    <location>
        <begin position="16"/>
        <end position="28"/>
    </location>
</feature>
<dbReference type="AlphaFoldDB" id="A0A8X7VYR9"/>